<sequence length="528" mass="60741">KNKIFCLYCALFGNRENKSWTREGFSNWKNGVTKIIIHETSETHITASIKAMYKEASFPLLPSIIEQNRCNVAINREIVSHLVDLTLFLARHCLPFRGHKEGWKDELKGNFKDLALLLAKYSPALASYITEVQIKGKKTHNFLSWQRQNQLIQGISTTIRNVIQQEILSATFFSVSLDTTFDISRKEQLSLVFRYINKTSGIVCERLVAVRETLLTTGNHLFTFFDNICKDMNLNWKEHLIGQAYDGAASMRGAYKGLQAIIKKENPRATYVWCWAHRFNLIIVDAVSTCVVARELFGNLETLYDFIGSSKNEYPGKHLRRLKRVDTTRWSSHSSALDTVLDTYDSIIDTLNFIQNDLTTDRVCSVKASSLINYMLSERFVLIALTFKKIFSITHPFTKFLQGKDIDLLGAINYTQSIFIQIQILRSDESLKNIINDKDNFINSKLNDFSFNSLEISRVKKIKRMPGEIAADEQLNSPIDNFRIKTYYSIIDIVITQITERFNEDSTPLFKDLSLFQIKRLHEVAENA</sequence>
<dbReference type="Pfam" id="PF14291">
    <property type="entry name" value="DUF4371"/>
    <property type="match status" value="1"/>
</dbReference>
<dbReference type="EMBL" id="VUJU01015962">
    <property type="protein sequence ID" value="KAF0691431.1"/>
    <property type="molecule type" value="Genomic_DNA"/>
</dbReference>
<evidence type="ECO:0000313" key="2">
    <source>
        <dbReference type="EMBL" id="KAF0691431.1"/>
    </source>
</evidence>
<keyword evidence="3" id="KW-1185">Reference proteome</keyword>
<comment type="caution">
    <text evidence="2">The sequence shown here is derived from an EMBL/GenBank/DDBJ whole genome shotgun (WGS) entry which is preliminary data.</text>
</comment>
<dbReference type="PANTHER" id="PTHR45749:SF21">
    <property type="entry name" value="DUF4371 DOMAIN-CONTAINING PROTEIN"/>
    <property type="match status" value="1"/>
</dbReference>
<reference evidence="2 3" key="1">
    <citation type="submission" date="2019-08" db="EMBL/GenBank/DDBJ databases">
        <title>Whole genome of Aphis craccivora.</title>
        <authorList>
            <person name="Voronova N.V."/>
            <person name="Shulinski R.S."/>
            <person name="Bandarenka Y.V."/>
            <person name="Zhorov D.G."/>
            <person name="Warner D."/>
        </authorList>
    </citation>
    <scope>NUCLEOTIDE SEQUENCE [LARGE SCALE GENOMIC DNA]</scope>
    <source>
        <strain evidence="2">180601</strain>
        <tissue evidence="2">Whole Body</tissue>
    </source>
</reference>
<proteinExistence type="predicted"/>
<organism evidence="2 3">
    <name type="scientific">Aphis craccivora</name>
    <name type="common">Cowpea aphid</name>
    <dbReference type="NCBI Taxonomy" id="307492"/>
    <lineage>
        <taxon>Eukaryota</taxon>
        <taxon>Metazoa</taxon>
        <taxon>Ecdysozoa</taxon>
        <taxon>Arthropoda</taxon>
        <taxon>Hexapoda</taxon>
        <taxon>Insecta</taxon>
        <taxon>Pterygota</taxon>
        <taxon>Neoptera</taxon>
        <taxon>Paraneoptera</taxon>
        <taxon>Hemiptera</taxon>
        <taxon>Sternorrhyncha</taxon>
        <taxon>Aphidomorpha</taxon>
        <taxon>Aphidoidea</taxon>
        <taxon>Aphididae</taxon>
        <taxon>Aphidini</taxon>
        <taxon>Aphis</taxon>
        <taxon>Aphis</taxon>
    </lineage>
</organism>
<feature type="domain" description="DUF4371" evidence="1">
    <location>
        <begin position="82"/>
        <end position="257"/>
    </location>
</feature>
<evidence type="ECO:0000313" key="3">
    <source>
        <dbReference type="Proteomes" id="UP000478052"/>
    </source>
</evidence>
<gene>
    <name evidence="2" type="ORF">FWK35_00037483</name>
</gene>
<evidence type="ECO:0000259" key="1">
    <source>
        <dbReference type="Pfam" id="PF14291"/>
    </source>
</evidence>
<dbReference type="InterPro" id="IPR012337">
    <property type="entry name" value="RNaseH-like_sf"/>
</dbReference>
<dbReference type="PANTHER" id="PTHR45749">
    <property type="match status" value="1"/>
</dbReference>
<dbReference type="AlphaFoldDB" id="A0A6G0VJH5"/>
<name>A0A6G0VJH5_APHCR</name>
<feature type="non-terminal residue" evidence="2">
    <location>
        <position position="528"/>
    </location>
</feature>
<feature type="non-terminal residue" evidence="2">
    <location>
        <position position="1"/>
    </location>
</feature>
<protein>
    <submittedName>
        <fullName evidence="2">Zinc finger MYM-type protein 1-like</fullName>
    </submittedName>
</protein>
<dbReference type="InterPro" id="IPR025398">
    <property type="entry name" value="DUF4371"/>
</dbReference>
<dbReference type="SUPFAM" id="SSF53098">
    <property type="entry name" value="Ribonuclease H-like"/>
    <property type="match status" value="1"/>
</dbReference>
<accession>A0A6G0VJH5</accession>
<dbReference type="OrthoDB" id="6600042at2759"/>
<dbReference type="Proteomes" id="UP000478052">
    <property type="component" value="Unassembled WGS sequence"/>
</dbReference>